<feature type="signal peptide" evidence="2">
    <location>
        <begin position="1"/>
        <end position="19"/>
    </location>
</feature>
<name>A0A1Z5KJX4_FISSO</name>
<proteinExistence type="predicted"/>
<dbReference type="Gene3D" id="2.60.40.10">
    <property type="entry name" value="Immunoglobulins"/>
    <property type="match status" value="3"/>
</dbReference>
<organism evidence="4 5">
    <name type="scientific">Fistulifera solaris</name>
    <name type="common">Oleaginous diatom</name>
    <dbReference type="NCBI Taxonomy" id="1519565"/>
    <lineage>
        <taxon>Eukaryota</taxon>
        <taxon>Sar</taxon>
        <taxon>Stramenopiles</taxon>
        <taxon>Ochrophyta</taxon>
        <taxon>Bacillariophyta</taxon>
        <taxon>Bacillariophyceae</taxon>
        <taxon>Bacillariophycidae</taxon>
        <taxon>Naviculales</taxon>
        <taxon>Naviculaceae</taxon>
        <taxon>Fistulifera</taxon>
    </lineage>
</organism>
<dbReference type="EMBL" id="BDSP01000240">
    <property type="protein sequence ID" value="GAX26238.1"/>
    <property type="molecule type" value="Genomic_DNA"/>
</dbReference>
<dbReference type="InterPro" id="IPR013783">
    <property type="entry name" value="Ig-like_fold"/>
</dbReference>
<dbReference type="OrthoDB" id="10064599at2759"/>
<evidence type="ECO:0000256" key="2">
    <source>
        <dbReference type="SAM" id="SignalP"/>
    </source>
</evidence>
<feature type="domain" description="HYR" evidence="3">
    <location>
        <begin position="327"/>
        <end position="407"/>
    </location>
</feature>
<evidence type="ECO:0000256" key="1">
    <source>
        <dbReference type="ARBA" id="ARBA00022737"/>
    </source>
</evidence>
<accession>A0A1Z5KJX4</accession>
<protein>
    <recommendedName>
        <fullName evidence="3">HYR domain-containing protein</fullName>
    </recommendedName>
</protein>
<evidence type="ECO:0000259" key="3">
    <source>
        <dbReference type="PROSITE" id="PS50825"/>
    </source>
</evidence>
<dbReference type="PANTHER" id="PTHR24273">
    <property type="entry name" value="FI04643P-RELATED"/>
    <property type="match status" value="1"/>
</dbReference>
<keyword evidence="1" id="KW-0677">Repeat</keyword>
<dbReference type="AlphaFoldDB" id="A0A1Z5KJX4"/>
<dbReference type="PROSITE" id="PS50825">
    <property type="entry name" value="HYR"/>
    <property type="match status" value="4"/>
</dbReference>
<sequence>MKISAIVTSTFLVIAPTWSHEDLGATNAHARSLLTSNPLTNGAALRVDITPVLPVPVGPTCTATTPFQGTADVGNVPGVTYIFVINQGSTDTVLITELKGAFTAMTDEVFGRGSALNGAVVRFGSGASGSAALGDAGAMKSEINLLALSTNPNSNCASALSAANARALTSPAQTVIVLFASNTACTSAPTATTNNANALANLPNKRVIIETIAIGAVGCNGILGGLHRNGGRCNSVSSVTGFNINSVIGTTLKDLFYKFNANPYNLLPSAPMGNLPGPNMKSFSQVIPINLGSNELCVKAMGSDAVGERNLATSSVEVSECIFIAGIDTSAPAMTCPLDISIGTDLDTCSSSVDIGSASAVDNCDFTLDPQPDFSGPFDLGSTSVTFSVSDDSGNAASCSMTVQVNDEQDPTITCPPDITTTTDIDTCTSLVAIGSASAEDNCDIDLDPQPDFVGPFTLGSTSVTFSVSDDSDNTASCIMTVQVSDEQDPTITCPPSIITTTDPDTCTSSVDIGSASAVDNCDIDLDPQPDFSGPFDLGSTSIIFRVDDDSGNFASCSMTVLVNDEQAPTITCPPAIITATDPDICTSSVNIGSASAADNCDSDLNPQPDFVGPFTLGSTSVTFIVDDDSGNSAGCSMTVQVNDEQGPTIICPSSVAATTDLGVCSATIDIGTATATDNCDGILTPQADSTSPFSLGSTSVTFDVSDSSGNAASCSITVQVDDNEAPVLDCPIDLIIGMDAGSCYATVPIPVANVTDNCDQSLTPTNDAANPFSPGSTTITYAVQDAAGNSDTCSTNVIVEDYEKPKASCLLDNAADANVFRVGGSDNCGVASYNVYDLTSKVSFGPYPVGTVFRYIRNKSATPKVDLATIPITITGRGVAQVRATDQAGNMGVSTCNPRSRLLRRN</sequence>
<dbReference type="Proteomes" id="UP000198406">
    <property type="component" value="Unassembled WGS sequence"/>
</dbReference>
<comment type="caution">
    <text evidence="4">The sequence shown here is derived from an EMBL/GenBank/DDBJ whole genome shotgun (WGS) entry which is preliminary data.</text>
</comment>
<dbReference type="InterPro" id="IPR003410">
    <property type="entry name" value="HYR_dom"/>
</dbReference>
<feature type="domain" description="HYR" evidence="3">
    <location>
        <begin position="724"/>
        <end position="802"/>
    </location>
</feature>
<dbReference type="PANTHER" id="PTHR24273:SF32">
    <property type="entry name" value="HYALIN"/>
    <property type="match status" value="1"/>
</dbReference>
<reference evidence="4 5" key="1">
    <citation type="journal article" date="2015" name="Plant Cell">
        <title>Oil accumulation by the oleaginous diatom Fistulifera solaris as revealed by the genome and transcriptome.</title>
        <authorList>
            <person name="Tanaka T."/>
            <person name="Maeda Y."/>
            <person name="Veluchamy A."/>
            <person name="Tanaka M."/>
            <person name="Abida H."/>
            <person name="Marechal E."/>
            <person name="Bowler C."/>
            <person name="Muto M."/>
            <person name="Sunaga Y."/>
            <person name="Tanaka M."/>
            <person name="Yoshino T."/>
            <person name="Taniguchi T."/>
            <person name="Fukuda Y."/>
            <person name="Nemoto M."/>
            <person name="Matsumoto M."/>
            <person name="Wong P.S."/>
            <person name="Aburatani S."/>
            <person name="Fujibuchi W."/>
        </authorList>
    </citation>
    <scope>NUCLEOTIDE SEQUENCE [LARGE SCALE GENOMIC DNA]</scope>
    <source>
        <strain evidence="4 5">JPCC DA0580</strain>
    </source>
</reference>
<dbReference type="InParanoid" id="A0A1Z5KJX4"/>
<keyword evidence="2" id="KW-0732">Signal</keyword>
<evidence type="ECO:0000313" key="5">
    <source>
        <dbReference type="Proteomes" id="UP000198406"/>
    </source>
</evidence>
<gene>
    <name evidence="4" type="ORF">FisN_16Lu081</name>
</gene>
<feature type="domain" description="HYR" evidence="3">
    <location>
        <begin position="485"/>
        <end position="565"/>
    </location>
</feature>
<keyword evidence="5" id="KW-1185">Reference proteome</keyword>
<feature type="domain" description="HYR" evidence="3">
    <location>
        <begin position="642"/>
        <end position="723"/>
    </location>
</feature>
<dbReference type="Pfam" id="PF02494">
    <property type="entry name" value="HYR"/>
    <property type="match status" value="6"/>
</dbReference>
<evidence type="ECO:0000313" key="4">
    <source>
        <dbReference type="EMBL" id="GAX26238.1"/>
    </source>
</evidence>
<feature type="chain" id="PRO_5012283638" description="HYR domain-containing protein" evidence="2">
    <location>
        <begin position="20"/>
        <end position="907"/>
    </location>
</feature>